<dbReference type="Proteomes" id="UP000070069">
    <property type="component" value="Unassembled WGS sequence"/>
</dbReference>
<evidence type="ECO:0000313" key="2">
    <source>
        <dbReference type="EMBL" id="KXT29085.1"/>
    </source>
</evidence>
<accession>A0A139JQ40</accession>
<dbReference type="EMBL" id="LTBM01000017">
    <property type="protein sequence ID" value="KXT29085.1"/>
    <property type="molecule type" value="Genomic_DNA"/>
</dbReference>
<evidence type="ECO:0000313" key="4">
    <source>
        <dbReference type="Proteomes" id="UP000070069"/>
    </source>
</evidence>
<gene>
    <name evidence="3" type="ORF">AXA84_0244</name>
    <name evidence="2" type="ORF">AXA84_0403</name>
    <name evidence="1" type="ORF">AXA84_0427</name>
</gene>
<name>A0A139JQ40_9MOLU</name>
<sequence>MEKQKHFHKIKNNILQQKCLKILEKAHGMNIYRFVVSI</sequence>
<reference evidence="2 4" key="1">
    <citation type="submission" date="2016-02" db="EMBL/GenBank/DDBJ databases">
        <title>A draft genome sequence of Candidatus Phytoplasma oryzae strain Mbita1, the causative agent of Napier Grass stunt disease in Kenya.</title>
        <authorList>
            <person name="Fischer A."/>
            <person name="Santa-Cruz I."/>
            <person name="Wambua L."/>
            <person name="Olds C."/>
            <person name="Midega C."/>
            <person name="Dickinson M."/>
            <person name="Kawicha P."/>
            <person name="Khan Z."/>
            <person name="Masiga D."/>
            <person name="Jores J."/>
            <person name="Bernd S."/>
        </authorList>
    </citation>
    <scope>NUCLEOTIDE SEQUENCE [LARGE SCALE GENOMIC DNA]</scope>
    <source>
        <strain evidence="2">Mbita1</strain>
    </source>
</reference>
<proteinExistence type="predicted"/>
<organism evidence="2 4">
    <name type="scientific">Candidatus Phytoplasma oryzae</name>
    <dbReference type="NCBI Taxonomy" id="203274"/>
    <lineage>
        <taxon>Bacteria</taxon>
        <taxon>Bacillati</taxon>
        <taxon>Mycoplasmatota</taxon>
        <taxon>Mollicutes</taxon>
        <taxon>Acholeplasmatales</taxon>
        <taxon>Acholeplasmataceae</taxon>
        <taxon>Candidatus Phytoplasma</taxon>
        <taxon>16SrXI (Rice yellow dwarf group)</taxon>
    </lineage>
</organism>
<evidence type="ECO:0000313" key="3">
    <source>
        <dbReference type="EMBL" id="KXT29215.1"/>
    </source>
</evidence>
<dbReference type="AlphaFoldDB" id="A0A139JQ40"/>
<dbReference type="EMBL" id="LTBM01000020">
    <property type="protein sequence ID" value="KXT29064.1"/>
    <property type="molecule type" value="Genomic_DNA"/>
</dbReference>
<dbReference type="EMBL" id="LTBM01000006">
    <property type="protein sequence ID" value="KXT29215.1"/>
    <property type="molecule type" value="Genomic_DNA"/>
</dbReference>
<protein>
    <submittedName>
        <fullName evidence="2">Uncharacterized protein</fullName>
    </submittedName>
</protein>
<evidence type="ECO:0000313" key="1">
    <source>
        <dbReference type="EMBL" id="KXT29064.1"/>
    </source>
</evidence>
<comment type="caution">
    <text evidence="2">The sequence shown here is derived from an EMBL/GenBank/DDBJ whole genome shotgun (WGS) entry which is preliminary data.</text>
</comment>